<reference evidence="3 4" key="1">
    <citation type="submission" date="2020-08" db="EMBL/GenBank/DDBJ databases">
        <title>Sequencing the genomes of 1000 actinobacteria strains.</title>
        <authorList>
            <person name="Klenk H.-P."/>
        </authorList>
    </citation>
    <scope>NUCLEOTIDE SEQUENCE [LARGE SCALE GENOMIC DNA]</scope>
    <source>
        <strain evidence="3 4">DSM 43150</strain>
    </source>
</reference>
<dbReference type="Proteomes" id="UP000631312">
    <property type="component" value="Unassembled WGS sequence"/>
</dbReference>
<evidence type="ECO:0000313" key="4">
    <source>
        <dbReference type="Proteomes" id="UP000590511"/>
    </source>
</evidence>
<proteinExistence type="predicted"/>
<dbReference type="Proteomes" id="UP000590511">
    <property type="component" value="Unassembled WGS sequence"/>
</dbReference>
<dbReference type="InterPro" id="IPR009061">
    <property type="entry name" value="DNA-bd_dom_put_sf"/>
</dbReference>
<dbReference type="RefSeq" id="WP_188121481.1">
    <property type="nucleotide sequence ID" value="NZ_BOMP01000098.1"/>
</dbReference>
<protein>
    <recommendedName>
        <fullName evidence="6">Helix-turn-helix domain-containing protein</fullName>
    </recommendedName>
</protein>
<sequence length="86" mass="9650">MADGPDLEARVRGGEWLRPGQAAQLLGTSRATLSRRLEDGTIGWRLNASGKQRLCDPRDLIRLLEQSREDRRGSMPDLETRLRPGP</sequence>
<organism evidence="3 4">
    <name type="scientific">Actinoplanes lobatus</name>
    <dbReference type="NCBI Taxonomy" id="113568"/>
    <lineage>
        <taxon>Bacteria</taxon>
        <taxon>Bacillati</taxon>
        <taxon>Actinomycetota</taxon>
        <taxon>Actinomycetes</taxon>
        <taxon>Micromonosporales</taxon>
        <taxon>Micromonosporaceae</taxon>
        <taxon>Actinoplanes</taxon>
    </lineage>
</organism>
<evidence type="ECO:0008006" key="6">
    <source>
        <dbReference type="Google" id="ProtNLM"/>
    </source>
</evidence>
<dbReference type="AlphaFoldDB" id="A0A7W7HEJ6"/>
<name>A0A7W7HEJ6_9ACTN</name>
<dbReference type="EMBL" id="JACHNC010000001">
    <property type="protein sequence ID" value="MBB4749108.1"/>
    <property type="molecule type" value="Genomic_DNA"/>
</dbReference>
<evidence type="ECO:0000313" key="5">
    <source>
        <dbReference type="Proteomes" id="UP000631312"/>
    </source>
</evidence>
<comment type="caution">
    <text evidence="3">The sequence shown here is derived from an EMBL/GenBank/DDBJ whole genome shotgun (WGS) entry which is preliminary data.</text>
</comment>
<feature type="region of interest" description="Disordered" evidence="1">
    <location>
        <begin position="66"/>
        <end position="86"/>
    </location>
</feature>
<evidence type="ECO:0000313" key="2">
    <source>
        <dbReference type="EMBL" id="GIE42793.1"/>
    </source>
</evidence>
<dbReference type="EMBL" id="BOMP01000098">
    <property type="protein sequence ID" value="GIE42793.1"/>
    <property type="molecule type" value="Genomic_DNA"/>
</dbReference>
<reference evidence="2 5" key="2">
    <citation type="submission" date="2021-01" db="EMBL/GenBank/DDBJ databases">
        <title>Whole genome shotgun sequence of Actinoplanes lobatus NBRC 12513.</title>
        <authorList>
            <person name="Komaki H."/>
            <person name="Tamura T."/>
        </authorList>
    </citation>
    <scope>NUCLEOTIDE SEQUENCE [LARGE SCALE GENOMIC DNA]</scope>
    <source>
        <strain evidence="2 5">NBRC 12513</strain>
    </source>
</reference>
<accession>A0A7W7HEJ6</accession>
<evidence type="ECO:0000313" key="3">
    <source>
        <dbReference type="EMBL" id="MBB4749108.1"/>
    </source>
</evidence>
<dbReference type="SUPFAM" id="SSF46955">
    <property type="entry name" value="Putative DNA-binding domain"/>
    <property type="match status" value="1"/>
</dbReference>
<evidence type="ECO:0000256" key="1">
    <source>
        <dbReference type="SAM" id="MobiDB-lite"/>
    </source>
</evidence>
<keyword evidence="5" id="KW-1185">Reference proteome</keyword>
<gene>
    <name evidence="2" type="ORF">Alo02nite_56910</name>
    <name evidence="3" type="ORF">BJ964_003269</name>
</gene>